<organism evidence="2 3">
    <name type="scientific">Tritrichomonas musculus</name>
    <dbReference type="NCBI Taxonomy" id="1915356"/>
    <lineage>
        <taxon>Eukaryota</taxon>
        <taxon>Metamonada</taxon>
        <taxon>Parabasalia</taxon>
        <taxon>Tritrichomonadida</taxon>
        <taxon>Tritrichomonadidae</taxon>
        <taxon>Tritrichomonas</taxon>
    </lineage>
</organism>
<name>A0ABR2KB07_9EUKA</name>
<sequence length="441" mass="51716">MQDKTPFKLNFDLKDIPFEKYQKDFTFIVNGKEYQTNRLFADILSPKIRKFHYVDRSIDSFVINVDANFDFNEILSLLLSDEKQINKEEAAIYSKIFIILENKDAYLKLFPKNAEKSNISNVFEQIRSKKQYLSLFSDANDKSKTNEEDIYLNNEIIQPEIDFIAKHFYAIDLEELKTLGTTVVESVINNSNLQLPDEDYLLQFVLDLYSTNSSMTNLFDYVDFLNVSNEELLHFHEKFDLNDVNGLIWNKIIERASFCKIQSAVETKSHRYLPQFKHDPNKEFEGIIKFLTKKTGGNIHDNGTIKVTTNYLNSSFPPKNLLDFSGDSQYLAKSPNDAWVCFDFKDYSVYLSKYSIRSYKDGPNQYHLKNWVIETSNDGEHWEVIDDRKNCSTLNGNYLVGTFDVKPNCFSRYIRLRQTGELWGNGNMWFHYIEFYGLLKN</sequence>
<comment type="caution">
    <text evidence="2">The sequence shown here is derived from an EMBL/GenBank/DDBJ whole genome shotgun (WGS) entry which is preliminary data.</text>
</comment>
<dbReference type="EMBL" id="JAPFFF010000006">
    <property type="protein sequence ID" value="KAK8888308.1"/>
    <property type="molecule type" value="Genomic_DNA"/>
</dbReference>
<dbReference type="SUPFAM" id="SSF49785">
    <property type="entry name" value="Galactose-binding domain-like"/>
    <property type="match status" value="1"/>
</dbReference>
<dbReference type="InterPro" id="IPR000421">
    <property type="entry name" value="FA58C"/>
</dbReference>
<dbReference type="Gene3D" id="2.60.120.260">
    <property type="entry name" value="Galactose-binding domain-like"/>
    <property type="match status" value="1"/>
</dbReference>
<proteinExistence type="predicted"/>
<dbReference type="Proteomes" id="UP001470230">
    <property type="component" value="Unassembled WGS sequence"/>
</dbReference>
<dbReference type="InterPro" id="IPR008979">
    <property type="entry name" value="Galactose-bd-like_sf"/>
</dbReference>
<reference evidence="2 3" key="1">
    <citation type="submission" date="2024-04" db="EMBL/GenBank/DDBJ databases">
        <title>Tritrichomonas musculus Genome.</title>
        <authorList>
            <person name="Alves-Ferreira E."/>
            <person name="Grigg M."/>
            <person name="Lorenzi H."/>
            <person name="Galac M."/>
        </authorList>
    </citation>
    <scope>NUCLEOTIDE SEQUENCE [LARGE SCALE GENOMIC DNA]</scope>
    <source>
        <strain evidence="2 3">EAF2021</strain>
    </source>
</reference>
<protein>
    <recommendedName>
        <fullName evidence="1">F5/8 type C domain-containing protein</fullName>
    </recommendedName>
</protein>
<evidence type="ECO:0000259" key="1">
    <source>
        <dbReference type="Pfam" id="PF00754"/>
    </source>
</evidence>
<feature type="domain" description="F5/8 type C" evidence="1">
    <location>
        <begin position="307"/>
        <end position="435"/>
    </location>
</feature>
<evidence type="ECO:0000313" key="2">
    <source>
        <dbReference type="EMBL" id="KAK8888308.1"/>
    </source>
</evidence>
<accession>A0ABR2KB07</accession>
<gene>
    <name evidence="2" type="ORF">M9Y10_039374</name>
</gene>
<dbReference type="Pfam" id="PF00754">
    <property type="entry name" value="F5_F8_type_C"/>
    <property type="match status" value="1"/>
</dbReference>
<evidence type="ECO:0000313" key="3">
    <source>
        <dbReference type="Proteomes" id="UP001470230"/>
    </source>
</evidence>
<keyword evidence="3" id="KW-1185">Reference proteome</keyword>